<feature type="binding site" evidence="9">
    <location>
        <begin position="212"/>
        <end position="215"/>
    </location>
    <ligand>
        <name>GTP</name>
        <dbReference type="ChEBI" id="CHEBI:37565"/>
    </ligand>
</feature>
<protein>
    <recommendedName>
        <fullName evidence="9">GTPase Obg</fullName>
        <ecNumber evidence="9">3.6.5.-</ecNumber>
    </recommendedName>
    <alternativeName>
        <fullName evidence="9">GTP-binding protein Obg</fullName>
    </alternativeName>
</protein>
<feature type="binding site" evidence="9">
    <location>
        <begin position="282"/>
        <end position="285"/>
    </location>
    <ligand>
        <name>GTP</name>
        <dbReference type="ChEBI" id="CHEBI:37565"/>
    </ligand>
</feature>
<dbReference type="PANTHER" id="PTHR11702:SF31">
    <property type="entry name" value="MITOCHONDRIAL RIBOSOME-ASSOCIATED GTPASE 2"/>
    <property type="match status" value="1"/>
</dbReference>
<dbReference type="PROSITE" id="PS00905">
    <property type="entry name" value="GTP1_OBG"/>
    <property type="match status" value="1"/>
</dbReference>
<feature type="domain" description="Obg" evidence="12">
    <location>
        <begin position="1"/>
        <end position="158"/>
    </location>
</feature>
<dbReference type="SUPFAM" id="SSF82051">
    <property type="entry name" value="Obg GTP-binding protein N-terminal domain"/>
    <property type="match status" value="1"/>
</dbReference>
<evidence type="ECO:0000256" key="4">
    <source>
        <dbReference type="ARBA" id="ARBA00022723"/>
    </source>
</evidence>
<feature type="binding site" evidence="9">
    <location>
        <begin position="310"/>
        <end position="312"/>
    </location>
    <ligand>
        <name>GTP</name>
        <dbReference type="ChEBI" id="CHEBI:37565"/>
    </ligand>
</feature>
<dbReference type="InterPro" id="IPR027417">
    <property type="entry name" value="P-loop_NTPase"/>
</dbReference>
<dbReference type="NCBIfam" id="NF008954">
    <property type="entry name" value="PRK12296.1"/>
    <property type="match status" value="1"/>
</dbReference>
<dbReference type="NCBIfam" id="TIGR00231">
    <property type="entry name" value="small_GTP"/>
    <property type="match status" value="1"/>
</dbReference>
<dbReference type="Gene3D" id="3.30.300.350">
    <property type="entry name" value="GTP-binding protein OBG, C-terminal domain"/>
    <property type="match status" value="1"/>
</dbReference>
<feature type="domain" description="OBG-type G" evidence="10">
    <location>
        <begin position="159"/>
        <end position="329"/>
    </location>
</feature>
<dbReference type="InterPro" id="IPR006074">
    <property type="entry name" value="GTP1-OBG_CS"/>
</dbReference>
<evidence type="ECO:0000313" key="13">
    <source>
        <dbReference type="EMBL" id="ATW25473.1"/>
    </source>
</evidence>
<evidence type="ECO:0000256" key="3">
    <source>
        <dbReference type="ARBA" id="ARBA00022490"/>
    </source>
</evidence>
<dbReference type="EC" id="3.6.5.-" evidence="9"/>
<reference evidence="13 14" key="1">
    <citation type="submission" date="2016-10" db="EMBL/GenBank/DDBJ databases">
        <title>Complete Genome Sequence of Peptococcaceae strain DCMF.</title>
        <authorList>
            <person name="Edwards R.J."/>
            <person name="Holland S.I."/>
            <person name="Deshpande N.P."/>
            <person name="Wong Y.K."/>
            <person name="Ertan H."/>
            <person name="Manefield M."/>
            <person name="Russell T.L."/>
            <person name="Lee M.J."/>
        </authorList>
    </citation>
    <scope>NUCLEOTIDE SEQUENCE [LARGE SCALE GENOMIC DNA]</scope>
    <source>
        <strain evidence="13 14">DCMF</strain>
    </source>
</reference>
<gene>
    <name evidence="9" type="primary">obg</name>
    <name evidence="13" type="ORF">DCMF_12420</name>
</gene>
<keyword evidence="6 9" id="KW-0378">Hydrolase</keyword>
<dbReference type="InterPro" id="IPR006073">
    <property type="entry name" value="GTP-bd"/>
</dbReference>
<keyword evidence="8 9" id="KW-0342">GTP-binding</keyword>
<dbReference type="InterPro" id="IPR036346">
    <property type="entry name" value="GTP-bd_prot_GTP1/OBG_C_sf"/>
</dbReference>
<evidence type="ECO:0000256" key="2">
    <source>
        <dbReference type="ARBA" id="ARBA00007699"/>
    </source>
</evidence>
<dbReference type="PIRSF" id="PIRSF002401">
    <property type="entry name" value="GTP_bd_Obg/CgtA"/>
    <property type="match status" value="1"/>
</dbReference>
<dbReference type="FunFam" id="2.70.210.12:FF:000001">
    <property type="entry name" value="GTPase Obg"/>
    <property type="match status" value="1"/>
</dbReference>
<keyword evidence="7 9" id="KW-0460">Magnesium</keyword>
<dbReference type="PROSITE" id="PS51881">
    <property type="entry name" value="OCT"/>
    <property type="match status" value="1"/>
</dbReference>
<dbReference type="Gene3D" id="3.40.50.300">
    <property type="entry name" value="P-loop containing nucleotide triphosphate hydrolases"/>
    <property type="match status" value="1"/>
</dbReference>
<dbReference type="GO" id="GO:0005737">
    <property type="term" value="C:cytoplasm"/>
    <property type="evidence" value="ECO:0007669"/>
    <property type="project" value="UniProtKB-SubCell"/>
</dbReference>
<dbReference type="InterPro" id="IPR031167">
    <property type="entry name" value="G_OBG"/>
</dbReference>
<dbReference type="InterPro" id="IPR014100">
    <property type="entry name" value="GTP-bd_Obg/CgtA"/>
</dbReference>
<feature type="binding site" evidence="9">
    <location>
        <position position="192"/>
    </location>
    <ligand>
        <name>Mg(2+)</name>
        <dbReference type="ChEBI" id="CHEBI:18420"/>
    </ligand>
</feature>
<dbReference type="GO" id="GO:0042254">
    <property type="term" value="P:ribosome biogenesis"/>
    <property type="evidence" value="ECO:0007669"/>
    <property type="project" value="UniProtKB-UniRule"/>
</dbReference>
<dbReference type="PROSITE" id="PS51883">
    <property type="entry name" value="OBG"/>
    <property type="match status" value="1"/>
</dbReference>
<dbReference type="Pfam" id="PF01926">
    <property type="entry name" value="MMR_HSR1"/>
    <property type="match status" value="1"/>
</dbReference>
<comment type="similarity">
    <text evidence="2 9">Belongs to the TRAFAC class OBG-HflX-like GTPase superfamily. OBG GTPase family.</text>
</comment>
<evidence type="ECO:0000259" key="11">
    <source>
        <dbReference type="PROSITE" id="PS51881"/>
    </source>
</evidence>
<dbReference type="PRINTS" id="PR00326">
    <property type="entry name" value="GTP1OBG"/>
</dbReference>
<dbReference type="NCBIfam" id="NF008955">
    <property type="entry name" value="PRK12297.1"/>
    <property type="match status" value="1"/>
</dbReference>
<sequence>MFYDRAKIYVKGGDGGNGIVAFRREKYVPEGGPSGGDGGKGGDVVMVADEGLRTLIDFKYKQHYKAGRGEHGQGKNMHGRGAEDMVLQVPLGTVVRNAETDEIIADFIFHGQKVVVAQAGRGGRGNTRFVSSQNRVPEFAEKGEPGQERWLLLELKLLADVGLVGFPNVGKSTIISRVSAAKPKIADYPFTTLSPNLGVVRVDEGNSFVLADIPGLIEGAHTGAGLGHHFLRHLERTKILIHVLDLSELPDRTPWDDFDIINRELKAYKASLAERPQIVAANKMDLPGAEERLGELKERLGDQYEVFAISAATGAGLPLLMQRAFQLVQDAEKNVVTEPAEREIRHVHVTPQERFQIFRDEAGIFVVSGEEVERHVAMTDFENEAAVKRLQRIFKKMGLDQGLREKGAKAGDVIRIKELEFDFAD</sequence>
<evidence type="ECO:0000259" key="10">
    <source>
        <dbReference type="PROSITE" id="PS51710"/>
    </source>
</evidence>
<comment type="subcellular location">
    <subcellularLocation>
        <location evidence="9">Cytoplasm</location>
    </subcellularLocation>
</comment>
<dbReference type="InterPro" id="IPR005225">
    <property type="entry name" value="Small_GTP-bd"/>
</dbReference>
<dbReference type="Pfam" id="PF01018">
    <property type="entry name" value="GTP1_OBG"/>
    <property type="match status" value="1"/>
</dbReference>
<evidence type="ECO:0000313" key="14">
    <source>
        <dbReference type="Proteomes" id="UP000323521"/>
    </source>
</evidence>
<keyword evidence="14" id="KW-1185">Reference proteome</keyword>
<accession>A0A3G1KSI2</accession>
<proteinExistence type="inferred from homology"/>
<feature type="binding site" evidence="9">
    <location>
        <position position="172"/>
    </location>
    <ligand>
        <name>Mg(2+)</name>
        <dbReference type="ChEBI" id="CHEBI:18420"/>
    </ligand>
</feature>
<keyword evidence="4 9" id="KW-0479">Metal-binding</keyword>
<dbReference type="RefSeq" id="WP_148134728.1">
    <property type="nucleotide sequence ID" value="NZ_CP017634.1"/>
</dbReference>
<name>A0A3G1KSI2_FORW1</name>
<dbReference type="PROSITE" id="PS51710">
    <property type="entry name" value="G_OBG"/>
    <property type="match status" value="1"/>
</dbReference>
<dbReference type="SUPFAM" id="SSF102741">
    <property type="entry name" value="Obg GTP-binding protein C-terminal domain"/>
    <property type="match status" value="1"/>
</dbReference>
<evidence type="ECO:0000259" key="12">
    <source>
        <dbReference type="PROSITE" id="PS51883"/>
    </source>
</evidence>
<dbReference type="InterPro" id="IPR045086">
    <property type="entry name" value="OBG_GTPase"/>
</dbReference>
<dbReference type="InterPro" id="IPR015349">
    <property type="entry name" value="OCT_dom"/>
</dbReference>
<evidence type="ECO:0000256" key="9">
    <source>
        <dbReference type="HAMAP-Rule" id="MF_01454"/>
    </source>
</evidence>
<dbReference type="GO" id="GO:0000287">
    <property type="term" value="F:magnesium ion binding"/>
    <property type="evidence" value="ECO:0007669"/>
    <property type="project" value="InterPro"/>
</dbReference>
<dbReference type="NCBIfam" id="NF008956">
    <property type="entry name" value="PRK12299.1"/>
    <property type="match status" value="1"/>
</dbReference>
<evidence type="ECO:0000256" key="7">
    <source>
        <dbReference type="ARBA" id="ARBA00022842"/>
    </source>
</evidence>
<feature type="domain" description="OCT" evidence="11">
    <location>
        <begin position="347"/>
        <end position="425"/>
    </location>
</feature>
<dbReference type="InterPro" id="IPR006169">
    <property type="entry name" value="GTP1_OBG_dom"/>
</dbReference>
<dbReference type="AlphaFoldDB" id="A0A3G1KSI2"/>
<dbReference type="CDD" id="cd01898">
    <property type="entry name" value="Obg"/>
    <property type="match status" value="1"/>
</dbReference>
<dbReference type="Pfam" id="PF09269">
    <property type="entry name" value="DUF1967"/>
    <property type="match status" value="1"/>
</dbReference>
<evidence type="ECO:0000256" key="8">
    <source>
        <dbReference type="ARBA" id="ARBA00023134"/>
    </source>
</evidence>
<feature type="binding site" evidence="9">
    <location>
        <begin position="165"/>
        <end position="172"/>
    </location>
    <ligand>
        <name>GTP</name>
        <dbReference type="ChEBI" id="CHEBI:37565"/>
    </ligand>
</feature>
<keyword evidence="5 9" id="KW-0547">Nucleotide-binding</keyword>
<dbReference type="Proteomes" id="UP000323521">
    <property type="component" value="Chromosome"/>
</dbReference>
<evidence type="ECO:0000256" key="1">
    <source>
        <dbReference type="ARBA" id="ARBA00001946"/>
    </source>
</evidence>
<dbReference type="NCBIfam" id="TIGR03595">
    <property type="entry name" value="Obg_CgtA_exten"/>
    <property type="match status" value="1"/>
</dbReference>
<evidence type="ECO:0000256" key="6">
    <source>
        <dbReference type="ARBA" id="ARBA00022801"/>
    </source>
</evidence>
<dbReference type="OrthoDB" id="9807318at2"/>
<organism evidence="13 14">
    <name type="scientific">Formimonas warabiya</name>
    <dbReference type="NCBI Taxonomy" id="1761012"/>
    <lineage>
        <taxon>Bacteria</taxon>
        <taxon>Bacillati</taxon>
        <taxon>Bacillota</taxon>
        <taxon>Clostridia</taxon>
        <taxon>Eubacteriales</taxon>
        <taxon>Peptococcaceae</taxon>
        <taxon>Candidatus Formimonas</taxon>
    </lineage>
</organism>
<comment type="function">
    <text evidence="9">An essential GTPase which binds GTP, GDP and possibly (p)ppGpp with moderate affinity, with high nucleotide exchange rates and a fairly low GTP hydrolysis rate. Plays a role in control of the cell cycle, stress response, ribosome biogenesis and in those bacteria that undergo differentiation, in morphogenesis control.</text>
</comment>
<dbReference type="KEGG" id="fwa:DCMF_12420"/>
<dbReference type="HAMAP" id="MF_01454">
    <property type="entry name" value="GTPase_Obg"/>
    <property type="match status" value="1"/>
</dbReference>
<comment type="cofactor">
    <cofactor evidence="1 9">
        <name>Mg(2+)</name>
        <dbReference type="ChEBI" id="CHEBI:18420"/>
    </cofactor>
</comment>
<dbReference type="NCBIfam" id="TIGR02729">
    <property type="entry name" value="Obg_CgtA"/>
    <property type="match status" value="1"/>
</dbReference>
<dbReference type="Gene3D" id="2.70.210.12">
    <property type="entry name" value="GTP1/OBG domain"/>
    <property type="match status" value="1"/>
</dbReference>
<dbReference type="InterPro" id="IPR036726">
    <property type="entry name" value="GTP1_OBG_dom_sf"/>
</dbReference>
<comment type="subunit">
    <text evidence="9">Monomer.</text>
</comment>
<feature type="binding site" evidence="9">
    <location>
        <begin position="190"/>
        <end position="194"/>
    </location>
    <ligand>
        <name>GTP</name>
        <dbReference type="ChEBI" id="CHEBI:37565"/>
    </ligand>
</feature>
<evidence type="ECO:0000256" key="5">
    <source>
        <dbReference type="ARBA" id="ARBA00022741"/>
    </source>
</evidence>
<dbReference type="SUPFAM" id="SSF52540">
    <property type="entry name" value="P-loop containing nucleoside triphosphate hydrolases"/>
    <property type="match status" value="1"/>
</dbReference>
<dbReference type="PANTHER" id="PTHR11702">
    <property type="entry name" value="DEVELOPMENTALLY REGULATED GTP-BINDING PROTEIN-RELATED"/>
    <property type="match status" value="1"/>
</dbReference>
<keyword evidence="3 9" id="KW-0963">Cytoplasm</keyword>
<dbReference type="GO" id="GO:0003924">
    <property type="term" value="F:GTPase activity"/>
    <property type="evidence" value="ECO:0007669"/>
    <property type="project" value="UniProtKB-UniRule"/>
</dbReference>
<dbReference type="EMBL" id="CP017634">
    <property type="protein sequence ID" value="ATW25473.1"/>
    <property type="molecule type" value="Genomic_DNA"/>
</dbReference>
<dbReference type="GO" id="GO:0005525">
    <property type="term" value="F:GTP binding"/>
    <property type="evidence" value="ECO:0007669"/>
    <property type="project" value="UniProtKB-UniRule"/>
</dbReference>